<sequence>MEVHPLLGRYRPNPELSEAAKACKTSLVFDAVEVNQVKEKVDLAEAIISSISNAELENTLEIVDVSMNGLTHFAHRSSRISRKTSDFDLLEEEIPHR</sequence>
<keyword evidence="2" id="KW-1185">Reference proteome</keyword>
<dbReference type="RefSeq" id="XP_004830689.1">
    <property type="nucleotide sequence ID" value="XM_004830632.1"/>
</dbReference>
<dbReference type="EMBL" id="CP001670">
    <property type="protein sequence ID" value="AFZ81023.1"/>
    <property type="molecule type" value="Genomic_DNA"/>
</dbReference>
<dbReference type="VEuPathDB" id="PiroplasmaDB:BEWA_004310"/>
<dbReference type="AlphaFoldDB" id="L0B0K0"/>
<gene>
    <name evidence="1" type="ORF">BEWA_004310</name>
</gene>
<proteinExistence type="predicted"/>
<protein>
    <submittedName>
        <fullName evidence="1">Uncharacterized protein</fullName>
    </submittedName>
</protein>
<evidence type="ECO:0000313" key="2">
    <source>
        <dbReference type="Proteomes" id="UP000031512"/>
    </source>
</evidence>
<dbReference type="Proteomes" id="UP000031512">
    <property type="component" value="Chromosome 3"/>
</dbReference>
<dbReference type="KEGG" id="beq:BEWA_004310"/>
<accession>L0B0K0</accession>
<organism evidence="1 2">
    <name type="scientific">Theileria equi strain WA</name>
    <dbReference type="NCBI Taxonomy" id="1537102"/>
    <lineage>
        <taxon>Eukaryota</taxon>
        <taxon>Sar</taxon>
        <taxon>Alveolata</taxon>
        <taxon>Apicomplexa</taxon>
        <taxon>Aconoidasida</taxon>
        <taxon>Piroplasmida</taxon>
        <taxon>Theileriidae</taxon>
        <taxon>Theileria</taxon>
    </lineage>
</organism>
<name>L0B0K0_THEEQ</name>
<evidence type="ECO:0000313" key="1">
    <source>
        <dbReference type="EMBL" id="AFZ81023.1"/>
    </source>
</evidence>
<reference evidence="1 2" key="1">
    <citation type="journal article" date="2012" name="BMC Genomics">
        <title>Comparative genomic analysis and phylogenetic position of Theileria equi.</title>
        <authorList>
            <person name="Kappmeyer L.S."/>
            <person name="Thiagarajan M."/>
            <person name="Herndon D.R."/>
            <person name="Ramsay J.D."/>
            <person name="Caler E."/>
            <person name="Djikeng A."/>
            <person name="Gillespie J.J."/>
            <person name="Lau A.O."/>
            <person name="Roalson E.H."/>
            <person name="Silva J.C."/>
            <person name="Silva M.G."/>
            <person name="Suarez C.E."/>
            <person name="Ueti M.W."/>
            <person name="Nene V.M."/>
            <person name="Mealey R.H."/>
            <person name="Knowles D.P."/>
            <person name="Brayton K.A."/>
        </authorList>
    </citation>
    <scope>NUCLEOTIDE SEQUENCE [LARGE SCALE GENOMIC DNA]</scope>
    <source>
        <strain evidence="1 2">WA</strain>
    </source>
</reference>
<dbReference type="GeneID" id="15806292"/>